<accession>A0A8H3VER8</accession>
<dbReference type="EMBL" id="WNWS01000041">
    <property type="protein sequence ID" value="KAE9985323.1"/>
    <property type="molecule type" value="Genomic_DNA"/>
</dbReference>
<dbReference type="OrthoDB" id="340962at2759"/>
<evidence type="ECO:0000259" key="3">
    <source>
        <dbReference type="Pfam" id="PF16899"/>
    </source>
</evidence>
<dbReference type="Gene3D" id="1.10.472.10">
    <property type="entry name" value="Cyclin-like"/>
    <property type="match status" value="1"/>
</dbReference>
<keyword evidence="7" id="KW-1185">Reference proteome</keyword>
<evidence type="ECO:0000313" key="4">
    <source>
        <dbReference type="EMBL" id="KAE9985323.1"/>
    </source>
</evidence>
<protein>
    <recommendedName>
        <fullName evidence="3">Cyclin C-terminal domain-containing protein</fullName>
    </recommendedName>
</protein>
<dbReference type="Proteomes" id="UP000447873">
    <property type="component" value="Unassembled WGS sequence"/>
</dbReference>
<sequence>MTEDEIYRASTQYRLWNFTPEQLEERRNSTNALAIKQTRAAFKRKRDLAAQLSSADASATTSEAEGNGSGNGNGNGTNGAPKAEVEEVECLTPNEEKKLVAYMCFNLLELVMEQKRFGDLPIHVAGTAVQFLKRFYLSHSPIDYHPRNLLPTAIFLATKTENVYTSLEHFSEKLMAVPGFKKGGSTDAILAPEFILTQGLRFCFDVRHPFRALRGFYFQELAILKDIAQGGQPPPEFTTRPAKQVQEELLRGRPLQKFLESVEYYPHVKDTLQRAALLSDAYFLYTPAQIHFAAWYMHNPFILEYYIDLKLADSPNPLVKDRLMEVIRNCAALLDESQKKGQEAPEEIARLNKKLTKCQNPDKKDLISLNKATKRDGAADGEISESQAKKRKLQREKNEKESENLFGPTLVKPEAA</sequence>
<name>A0A8H3VER8_VENIN</name>
<comment type="caution">
    <text evidence="5">The sequence shown here is derived from an EMBL/GenBank/DDBJ whole genome shotgun (WGS) entry which is preliminary data.</text>
</comment>
<evidence type="ECO:0000256" key="2">
    <source>
        <dbReference type="SAM" id="MobiDB-lite"/>
    </source>
</evidence>
<feature type="compositionally biased region" description="Gly residues" evidence="2">
    <location>
        <begin position="67"/>
        <end position="77"/>
    </location>
</feature>
<evidence type="ECO:0000256" key="1">
    <source>
        <dbReference type="ARBA" id="ARBA00023127"/>
    </source>
</evidence>
<dbReference type="InterPro" id="IPR031658">
    <property type="entry name" value="Cyclin_C_2"/>
</dbReference>
<feature type="compositionally biased region" description="Low complexity" evidence="2">
    <location>
        <begin position="53"/>
        <end position="66"/>
    </location>
</feature>
<dbReference type="CDD" id="cd20524">
    <property type="entry name" value="CYCLIN_CCNH_rpt1"/>
    <property type="match status" value="1"/>
</dbReference>
<dbReference type="Pfam" id="PF16899">
    <property type="entry name" value="Cyclin_C_2"/>
    <property type="match status" value="1"/>
</dbReference>
<dbReference type="GO" id="GO:0016538">
    <property type="term" value="F:cyclin-dependent protein serine/threonine kinase regulator activity"/>
    <property type="evidence" value="ECO:0007669"/>
    <property type="project" value="InterPro"/>
</dbReference>
<dbReference type="SUPFAM" id="SSF47954">
    <property type="entry name" value="Cyclin-like"/>
    <property type="match status" value="2"/>
</dbReference>
<keyword evidence="1" id="KW-0195">Cyclin</keyword>
<evidence type="ECO:0000313" key="5">
    <source>
        <dbReference type="EMBL" id="KAE9986421.1"/>
    </source>
</evidence>
<dbReference type="GO" id="GO:0006357">
    <property type="term" value="P:regulation of transcription by RNA polymerase II"/>
    <property type="evidence" value="ECO:0007669"/>
    <property type="project" value="InterPro"/>
</dbReference>
<evidence type="ECO:0000313" key="7">
    <source>
        <dbReference type="Proteomes" id="UP000490939"/>
    </source>
</evidence>
<dbReference type="PANTHER" id="PTHR10026">
    <property type="entry name" value="CYCLIN"/>
    <property type="match status" value="1"/>
</dbReference>
<proteinExistence type="predicted"/>
<feature type="domain" description="Cyclin C-terminal" evidence="3">
    <location>
        <begin position="208"/>
        <end position="334"/>
    </location>
</feature>
<evidence type="ECO:0000313" key="6">
    <source>
        <dbReference type="Proteomes" id="UP000447873"/>
    </source>
</evidence>
<dbReference type="AlphaFoldDB" id="A0A8H3VER8"/>
<dbReference type="InterPro" id="IPR036915">
    <property type="entry name" value="Cyclin-like_sf"/>
</dbReference>
<dbReference type="CDD" id="cd20525">
    <property type="entry name" value="CYCLIN_CCNH_rpt2"/>
    <property type="match status" value="1"/>
</dbReference>
<feature type="region of interest" description="Disordered" evidence="2">
    <location>
        <begin position="53"/>
        <end position="81"/>
    </location>
</feature>
<dbReference type="InterPro" id="IPR043198">
    <property type="entry name" value="Cyclin/Ssn8"/>
</dbReference>
<dbReference type="EMBL" id="WNWR01000259">
    <property type="protein sequence ID" value="KAE9986421.1"/>
    <property type="molecule type" value="Genomic_DNA"/>
</dbReference>
<gene>
    <name evidence="5" type="ORF">EG327_004310</name>
    <name evidence="4" type="ORF">EG328_007576</name>
</gene>
<feature type="region of interest" description="Disordered" evidence="2">
    <location>
        <begin position="366"/>
        <end position="416"/>
    </location>
</feature>
<dbReference type="Proteomes" id="UP000490939">
    <property type="component" value="Unassembled WGS sequence"/>
</dbReference>
<reference evidence="5 7" key="1">
    <citation type="submission" date="2019-07" db="EMBL/GenBank/DDBJ databases">
        <title>Venturia inaequalis Genome Resource.</title>
        <authorList>
            <person name="Lichtner F.J."/>
        </authorList>
    </citation>
    <scope>NUCLEOTIDE SEQUENCE [LARGE SCALE GENOMIC DNA]</scope>
    <source>
        <strain evidence="4 6">120213</strain>
        <strain evidence="5 7">DMI_063113</strain>
    </source>
</reference>
<organism evidence="5 7">
    <name type="scientific">Venturia inaequalis</name>
    <name type="common">Apple scab fungus</name>
    <dbReference type="NCBI Taxonomy" id="5025"/>
    <lineage>
        <taxon>Eukaryota</taxon>
        <taxon>Fungi</taxon>
        <taxon>Dikarya</taxon>
        <taxon>Ascomycota</taxon>
        <taxon>Pezizomycotina</taxon>
        <taxon>Dothideomycetes</taxon>
        <taxon>Pleosporomycetidae</taxon>
        <taxon>Venturiales</taxon>
        <taxon>Venturiaceae</taxon>
        <taxon>Venturia</taxon>
    </lineage>
</organism>